<dbReference type="PATRIC" id="fig|280505.15.peg.3204"/>
<evidence type="ECO:0000313" key="1">
    <source>
        <dbReference type="EMBL" id="ALO27479.1"/>
    </source>
</evidence>
<dbReference type="Pfam" id="PF09485">
    <property type="entry name" value="CRISPR_Cse2"/>
    <property type="match status" value="1"/>
</dbReference>
<proteinExistence type="predicted"/>
<dbReference type="InterPro" id="IPR038287">
    <property type="entry name" value="Cse2_sf"/>
</dbReference>
<dbReference type="CDD" id="cd09731">
    <property type="entry name" value="Cse2_I-E"/>
    <property type="match status" value="1"/>
</dbReference>
<dbReference type="NCBIfam" id="TIGR02548">
    <property type="entry name" value="casB_cse2"/>
    <property type="match status" value="1"/>
</dbReference>
<dbReference type="RefSeq" id="WP_002722868.1">
    <property type="nucleotide sequence ID" value="NZ_CP012029.1"/>
</dbReference>
<evidence type="ECO:0000313" key="2">
    <source>
        <dbReference type="Proteomes" id="UP000058857"/>
    </source>
</evidence>
<dbReference type="GeneID" id="61173174"/>
<gene>
    <name evidence="1" type="ORF">LBBP_03281</name>
</gene>
<dbReference type="EMBL" id="CP012029">
    <property type="protein sequence ID" value="ALO27479.1"/>
    <property type="molecule type" value="Genomic_DNA"/>
</dbReference>
<name>A0A0E3B3M8_LEPBO</name>
<organism evidence="1">
    <name type="scientific">Leptospira borgpetersenii serovar Ballum</name>
    <dbReference type="NCBI Taxonomy" id="280505"/>
    <lineage>
        <taxon>Bacteria</taxon>
        <taxon>Pseudomonadati</taxon>
        <taxon>Spirochaetota</taxon>
        <taxon>Spirochaetia</taxon>
        <taxon>Leptospirales</taxon>
        <taxon>Leptospiraceae</taxon>
        <taxon>Leptospira</taxon>
    </lineage>
</organism>
<accession>A0A0E3B3M8</accession>
<protein>
    <submittedName>
        <fullName evidence="1">CRISPR type TIGR02548-associated protein CasB/Cse2</fullName>
    </submittedName>
</protein>
<dbReference type="Proteomes" id="UP000058857">
    <property type="component" value="Chromosome 1"/>
</dbReference>
<dbReference type="AlphaFoldDB" id="A0A0E3B3M8"/>
<dbReference type="InterPro" id="IPR013382">
    <property type="entry name" value="CRISPR-assoc_prot_Cse2"/>
</dbReference>
<dbReference type="Gene3D" id="1.10.520.40">
    <property type="entry name" value="CRISPR-associated protein Cse2"/>
    <property type="match status" value="1"/>
</dbReference>
<reference evidence="1 2" key="1">
    <citation type="journal article" date="2015" name="PLoS Negl. Trop. Dis.">
        <title>Distribution of Plasmids in Distinct Leptospira Pathogenic Species.</title>
        <authorList>
            <person name="Wang Y."/>
            <person name="Zhuang X."/>
            <person name="Zhong Y."/>
            <person name="Zhang C."/>
            <person name="Zhang Y."/>
            <person name="Zeng L."/>
            <person name="Zhu Y."/>
            <person name="He P."/>
            <person name="Dong K."/>
            <person name="Pal U."/>
            <person name="Guo X."/>
            <person name="Qin J."/>
        </authorList>
    </citation>
    <scope>NUCLEOTIDE SEQUENCE [LARGE SCALE GENOMIC DNA]</scope>
    <source>
        <strain evidence="1 2">56604</strain>
    </source>
</reference>
<sequence>MKFYENKEKYKETIINWWIDLKSRTGDRAALRRCSNGLDTLLIPYTHRLISQLFQEGFQFFPDKIGPIAGILSHIEEDNPSVSFARSMARKEGENPVINEIRFRKILQYSDILSEELFYQNMVRIVKNLKKKANISDLSLSIYSWNQRTKKDWAYDYYGTPISENNLENSENLQGENQ</sequence>